<gene>
    <name evidence="2" type="ORF">GM418_11150</name>
</gene>
<dbReference type="KEGG" id="mcos:GM418_11150"/>
<dbReference type="InterPro" id="IPR033932">
    <property type="entry name" value="YtcJ-like"/>
</dbReference>
<dbReference type="AlphaFoldDB" id="A0A6I6K3Z1"/>
<dbReference type="PANTHER" id="PTHR22642">
    <property type="entry name" value="IMIDAZOLONEPROPIONASE"/>
    <property type="match status" value="1"/>
</dbReference>
<dbReference type="Proteomes" id="UP000428260">
    <property type="component" value="Chromosome"/>
</dbReference>
<dbReference type="EMBL" id="CP046401">
    <property type="protein sequence ID" value="QGY48100.1"/>
    <property type="molecule type" value="Genomic_DNA"/>
</dbReference>
<dbReference type="InterPro" id="IPR011059">
    <property type="entry name" value="Metal-dep_hydrolase_composite"/>
</dbReference>
<keyword evidence="2" id="KW-0378">Hydrolase</keyword>
<proteinExistence type="predicted"/>
<dbReference type="RefSeq" id="WP_158872612.1">
    <property type="nucleotide sequence ID" value="NZ_CP046401.1"/>
</dbReference>
<dbReference type="InterPro" id="IPR013108">
    <property type="entry name" value="Amidohydro_3"/>
</dbReference>
<dbReference type="GO" id="GO:0016810">
    <property type="term" value="F:hydrolase activity, acting on carbon-nitrogen (but not peptide) bonds"/>
    <property type="evidence" value="ECO:0007669"/>
    <property type="project" value="InterPro"/>
</dbReference>
<dbReference type="SUPFAM" id="SSF51556">
    <property type="entry name" value="Metallo-dependent hydrolases"/>
    <property type="match status" value="1"/>
</dbReference>
<dbReference type="SUPFAM" id="SSF51338">
    <property type="entry name" value="Composite domain of metallo-dependent hydrolases"/>
    <property type="match status" value="1"/>
</dbReference>
<dbReference type="Gene3D" id="2.30.40.10">
    <property type="entry name" value="Urease, subunit C, domain 1"/>
    <property type="match status" value="1"/>
</dbReference>
<dbReference type="Gene3D" id="3.10.310.70">
    <property type="match status" value="1"/>
</dbReference>
<dbReference type="PROSITE" id="PS51257">
    <property type="entry name" value="PROKAR_LIPOPROTEIN"/>
    <property type="match status" value="1"/>
</dbReference>
<keyword evidence="3" id="KW-1185">Reference proteome</keyword>
<reference evidence="2 3" key="1">
    <citation type="submission" date="2019-11" db="EMBL/GenBank/DDBJ databases">
        <authorList>
            <person name="Zheng R.K."/>
            <person name="Sun C.M."/>
        </authorList>
    </citation>
    <scope>NUCLEOTIDE SEQUENCE [LARGE SCALE GENOMIC DNA]</scope>
    <source>
        <strain evidence="2 3">WC007</strain>
    </source>
</reference>
<protein>
    <submittedName>
        <fullName evidence="2">Amidohydrolase family protein</fullName>
    </submittedName>
</protein>
<dbReference type="CDD" id="cd01300">
    <property type="entry name" value="YtcJ_like"/>
    <property type="match status" value="1"/>
</dbReference>
<dbReference type="PANTHER" id="PTHR22642:SF2">
    <property type="entry name" value="PROTEIN LONG AFTER FAR-RED 3"/>
    <property type="match status" value="1"/>
</dbReference>
<evidence type="ECO:0000259" key="1">
    <source>
        <dbReference type="Pfam" id="PF07969"/>
    </source>
</evidence>
<accession>A0A6I6K3Z1</accession>
<name>A0A6I6K3Z1_9BACT</name>
<evidence type="ECO:0000313" key="3">
    <source>
        <dbReference type="Proteomes" id="UP000428260"/>
    </source>
</evidence>
<feature type="domain" description="Amidohydrolase 3" evidence="1">
    <location>
        <begin position="72"/>
        <end position="545"/>
    </location>
</feature>
<evidence type="ECO:0000313" key="2">
    <source>
        <dbReference type="EMBL" id="QGY48100.1"/>
    </source>
</evidence>
<dbReference type="Gene3D" id="3.20.20.140">
    <property type="entry name" value="Metal-dependent hydrolases"/>
    <property type="match status" value="1"/>
</dbReference>
<sequence>MYKWPVFFIHFIILISMISCSNKKQVDLIVTGAKIYTVDDNFSTAESIAVKDGKIVAAGTHDTILSEFSGKEVIDAEGKYIYPGFNDAHCHFNGYATNLMQYADLRGTETQEEIYERLKQHHDKFGGDWILGRSWDQNDWPGKSFPDKTRLDELFPDIPVYLVRVDGHAGWCNSKTLEIAGVTADSKVSGGQVIIRNGEPTGILIDNAMGLVGEYIPEITSERQQKGLLEAQKNCFAVGLTSVTDAGLSKSTISLMEEMQNKGRLKMRINAMLNPTDENFETFVKTGPKQGDRLTVNTIKIYADGALGSRGALLLEDYFDDFGNSGLQIESQEYYDKICQLAYDNNFIVATHCIGDSANRLMLNTYAEFLKGKNDRRWRIEHAQIIHPDDFQKFAEYSVVPSIQATHCTSDMYWAGKRLGEWRLRGAYAYQTLLQQNGWLPNGTDFPVENIEPLYTFYASLFRTDHTGRPLGGWQLNEGLTRKQTLRSMTIWGAKASFEENKKGSLEPGKYADFIILDTDLMEASPEEVLNTKIESTWVNGEKVFNLK</sequence>
<dbReference type="InterPro" id="IPR032466">
    <property type="entry name" value="Metal_Hydrolase"/>
</dbReference>
<organism evidence="2 3">
    <name type="scientific">Maribellus comscasis</name>
    <dbReference type="NCBI Taxonomy" id="2681766"/>
    <lineage>
        <taxon>Bacteria</taxon>
        <taxon>Pseudomonadati</taxon>
        <taxon>Bacteroidota</taxon>
        <taxon>Bacteroidia</taxon>
        <taxon>Marinilabiliales</taxon>
        <taxon>Prolixibacteraceae</taxon>
        <taxon>Maribellus</taxon>
    </lineage>
</organism>
<dbReference type="Pfam" id="PF07969">
    <property type="entry name" value="Amidohydro_3"/>
    <property type="match status" value="1"/>
</dbReference>